<dbReference type="RefSeq" id="WP_283739554.1">
    <property type="nucleotide sequence ID" value="NZ_JASJEV010000002.1"/>
</dbReference>
<keyword evidence="1" id="KW-0812">Transmembrane</keyword>
<feature type="transmembrane region" description="Helical" evidence="1">
    <location>
        <begin position="69"/>
        <end position="92"/>
    </location>
</feature>
<keyword evidence="3" id="KW-1185">Reference proteome</keyword>
<name>A0ABT7ADW8_9HYPH</name>
<accession>A0ABT7ADW8</accession>
<comment type="caution">
    <text evidence="2">The sequence shown here is derived from an EMBL/GenBank/DDBJ whole genome shotgun (WGS) entry which is preliminary data.</text>
</comment>
<keyword evidence="1" id="KW-0472">Membrane</keyword>
<evidence type="ECO:0000313" key="2">
    <source>
        <dbReference type="EMBL" id="MDJ1157572.1"/>
    </source>
</evidence>
<protein>
    <recommendedName>
        <fullName evidence="4">PetM family of cytochrome b6f complex subunit 7</fullName>
    </recommendedName>
</protein>
<gene>
    <name evidence="2" type="ORF">QNA08_04890</name>
</gene>
<dbReference type="EMBL" id="JASJEV010000002">
    <property type="protein sequence ID" value="MDJ1157572.1"/>
    <property type="molecule type" value="Genomic_DNA"/>
</dbReference>
<evidence type="ECO:0008006" key="4">
    <source>
        <dbReference type="Google" id="ProtNLM"/>
    </source>
</evidence>
<proteinExistence type="predicted"/>
<keyword evidence="1" id="KW-1133">Transmembrane helix</keyword>
<dbReference type="Proteomes" id="UP001321492">
    <property type="component" value="Unassembled WGS sequence"/>
</dbReference>
<evidence type="ECO:0000313" key="3">
    <source>
        <dbReference type="Proteomes" id="UP001321492"/>
    </source>
</evidence>
<reference evidence="2 3" key="1">
    <citation type="submission" date="2023-05" db="EMBL/GenBank/DDBJ databases">
        <title>Chelatococcus sp. nov., a moderately thermophilic bacterium isolated from hot spring microbial mat.</title>
        <authorList>
            <person name="Hu C.-J."/>
            <person name="Li W.-J."/>
        </authorList>
    </citation>
    <scope>NUCLEOTIDE SEQUENCE [LARGE SCALE GENOMIC DNA]</scope>
    <source>
        <strain evidence="2 3">SYSU G07232</strain>
    </source>
</reference>
<organism evidence="2 3">
    <name type="scientific">Chelatococcus albus</name>
    <dbReference type="NCBI Taxonomy" id="3047466"/>
    <lineage>
        <taxon>Bacteria</taxon>
        <taxon>Pseudomonadati</taxon>
        <taxon>Pseudomonadota</taxon>
        <taxon>Alphaproteobacteria</taxon>
        <taxon>Hyphomicrobiales</taxon>
        <taxon>Chelatococcaceae</taxon>
        <taxon>Chelatococcus</taxon>
    </lineage>
</organism>
<evidence type="ECO:0000256" key="1">
    <source>
        <dbReference type="SAM" id="Phobius"/>
    </source>
</evidence>
<sequence length="106" mass="11492">MRFFLRILGFLLVAGGFVSLVIDGTRAIANSTVAFTPLGATLLAIFPKTFPLIEPAVARHVHPFLWDPVLLSLFTAPTFAVAAVIGLAFLWLGRRPAEPIGFSTKR</sequence>